<comment type="subcellular location">
    <subcellularLocation>
        <location evidence="2">Membrane</location>
    </subcellularLocation>
</comment>
<evidence type="ECO:0000256" key="5">
    <source>
        <dbReference type="ARBA" id="ARBA00022679"/>
    </source>
</evidence>
<feature type="coiled-coil region" evidence="12">
    <location>
        <begin position="185"/>
        <end position="240"/>
    </location>
</feature>
<comment type="catalytic activity">
    <reaction evidence="1">
        <text>ATP + protein L-histidine = ADP + protein N-phospho-L-histidine.</text>
        <dbReference type="EC" id="2.7.13.3"/>
    </reaction>
</comment>
<dbReference type="InterPro" id="IPR036097">
    <property type="entry name" value="HisK_dim/P_sf"/>
</dbReference>
<dbReference type="Pfam" id="PF02518">
    <property type="entry name" value="HATPase_c"/>
    <property type="match status" value="1"/>
</dbReference>
<dbReference type="InterPro" id="IPR036890">
    <property type="entry name" value="HATPase_C_sf"/>
</dbReference>
<comment type="caution">
    <text evidence="17">The sequence shown here is derived from an EMBL/GenBank/DDBJ whole genome shotgun (WGS) entry which is preliminary data.</text>
</comment>
<feature type="domain" description="Histidine kinase" evidence="14">
    <location>
        <begin position="244"/>
        <end position="464"/>
    </location>
</feature>
<protein>
    <recommendedName>
        <fullName evidence="3">histidine kinase</fullName>
        <ecNumber evidence="3">2.7.13.3</ecNumber>
    </recommendedName>
</protein>
<dbReference type="SUPFAM" id="SSF55874">
    <property type="entry name" value="ATPase domain of HSP90 chaperone/DNA topoisomerase II/histidine kinase"/>
    <property type="match status" value="1"/>
</dbReference>
<keyword evidence="9" id="KW-0902">Two-component regulatory system</keyword>
<dbReference type="GO" id="GO:0005886">
    <property type="term" value="C:plasma membrane"/>
    <property type="evidence" value="ECO:0007669"/>
    <property type="project" value="TreeGrafter"/>
</dbReference>
<dbReference type="EMBL" id="RZIJ01000012">
    <property type="protein sequence ID" value="RUQ69325.1"/>
    <property type="molecule type" value="Genomic_DNA"/>
</dbReference>
<dbReference type="InterPro" id="IPR013656">
    <property type="entry name" value="PAS_4"/>
</dbReference>
<gene>
    <name evidence="17" type="ORF">EJ913_16275</name>
</gene>
<dbReference type="Pfam" id="PF08448">
    <property type="entry name" value="PAS_4"/>
    <property type="match status" value="1"/>
</dbReference>
<dbReference type="PRINTS" id="PR00344">
    <property type="entry name" value="BCTRLSENSOR"/>
</dbReference>
<dbReference type="GO" id="GO:0009927">
    <property type="term" value="F:histidine phosphotransfer kinase activity"/>
    <property type="evidence" value="ECO:0007669"/>
    <property type="project" value="TreeGrafter"/>
</dbReference>
<keyword evidence="10" id="KW-0472">Membrane</keyword>
<evidence type="ECO:0000256" key="8">
    <source>
        <dbReference type="ARBA" id="ARBA00022840"/>
    </source>
</evidence>
<evidence type="ECO:0000313" key="18">
    <source>
        <dbReference type="Proteomes" id="UP000280346"/>
    </source>
</evidence>
<dbReference type="NCBIfam" id="TIGR00229">
    <property type="entry name" value="sensory_box"/>
    <property type="match status" value="1"/>
</dbReference>
<dbReference type="Pfam" id="PF00512">
    <property type="entry name" value="HisKA"/>
    <property type="match status" value="1"/>
</dbReference>
<accession>A0A433J7B8</accession>
<dbReference type="InterPro" id="IPR003594">
    <property type="entry name" value="HATPase_dom"/>
</dbReference>
<evidence type="ECO:0000256" key="7">
    <source>
        <dbReference type="ARBA" id="ARBA00022777"/>
    </source>
</evidence>
<dbReference type="PROSITE" id="PS50113">
    <property type="entry name" value="PAC"/>
    <property type="match status" value="1"/>
</dbReference>
<dbReference type="Gene3D" id="3.30.450.20">
    <property type="entry name" value="PAS domain"/>
    <property type="match status" value="1"/>
</dbReference>
<dbReference type="CDD" id="cd00130">
    <property type="entry name" value="PAS"/>
    <property type="match status" value="1"/>
</dbReference>
<evidence type="ECO:0000259" key="14">
    <source>
        <dbReference type="PROSITE" id="PS50109"/>
    </source>
</evidence>
<dbReference type="SMART" id="SM00387">
    <property type="entry name" value="HATPase_c"/>
    <property type="match status" value="1"/>
</dbReference>
<dbReference type="SUPFAM" id="SSF47384">
    <property type="entry name" value="Homodimeric domain of signal transducing histidine kinase"/>
    <property type="match status" value="1"/>
</dbReference>
<dbReference type="CDD" id="cd16922">
    <property type="entry name" value="HATPase_EvgS-ArcB-TorS-like"/>
    <property type="match status" value="1"/>
</dbReference>
<evidence type="ECO:0000256" key="13">
    <source>
        <dbReference type="SAM" id="MobiDB-lite"/>
    </source>
</evidence>
<evidence type="ECO:0000256" key="1">
    <source>
        <dbReference type="ARBA" id="ARBA00000085"/>
    </source>
</evidence>
<dbReference type="FunFam" id="1.10.287.130:FF:000038">
    <property type="entry name" value="Sensory transduction histidine kinase"/>
    <property type="match status" value="1"/>
</dbReference>
<dbReference type="PANTHER" id="PTHR43047">
    <property type="entry name" value="TWO-COMPONENT HISTIDINE PROTEIN KINASE"/>
    <property type="match status" value="1"/>
</dbReference>
<evidence type="ECO:0000259" key="15">
    <source>
        <dbReference type="PROSITE" id="PS50112"/>
    </source>
</evidence>
<dbReference type="InterPro" id="IPR004358">
    <property type="entry name" value="Sig_transdc_His_kin-like_C"/>
</dbReference>
<dbReference type="SMART" id="SM00388">
    <property type="entry name" value="HisKA"/>
    <property type="match status" value="1"/>
</dbReference>
<sequence length="469" mass="51026">MTVATPTLAPPQQAPPAETPADTILRLQRRVAELEALQRGTALRPDRIVGIVAGIDDLKRREAGLRVSEARFRSLVQTAASIILVLGEDGCVQEANREAERAFGLEPGTAIGRPWMEVVGERPTSAFAAQLAIAAEGQEIRNFEHVQRGRSGAEERVLLWNMNRMPEADGVAPGIICVGQDISRRKRAELALRQARDELEMRVAERTRALMQEVQERRRAEQALIQAKEQAELANRAKSEFLANMSHELRTPLNAIIGFSSMMEGEIVGPLGHPKYLDYAQVIGKSGQHLLAVISDILDVSKIEAGKLDLHPQPMDVRDAVESSLLLIAERAEEGGLTLEESVADDTPPMLGDPVRVKQILLNLLSNAVKFTNPGGRVALRVRPDRDRVLIEVADTGIGMSAEGIAIALQPFGQVDSQLSRRSGGTGLGLPLVRSFVELLNGSLDVRSREGEGTTVSVRLPVAHPYDGE</sequence>
<dbReference type="GO" id="GO:0005524">
    <property type="term" value="F:ATP binding"/>
    <property type="evidence" value="ECO:0007669"/>
    <property type="project" value="UniProtKB-KW"/>
</dbReference>
<dbReference type="InterPro" id="IPR035965">
    <property type="entry name" value="PAS-like_dom_sf"/>
</dbReference>
<keyword evidence="5" id="KW-0808">Transferase</keyword>
<dbReference type="RefSeq" id="WP_126999712.1">
    <property type="nucleotide sequence ID" value="NZ_JBNPXW010000028.1"/>
</dbReference>
<evidence type="ECO:0000259" key="16">
    <source>
        <dbReference type="PROSITE" id="PS50113"/>
    </source>
</evidence>
<keyword evidence="4" id="KW-0597">Phosphoprotein</keyword>
<dbReference type="Gene3D" id="3.30.565.10">
    <property type="entry name" value="Histidine kinase-like ATPase, C-terminal domain"/>
    <property type="match status" value="1"/>
</dbReference>
<keyword evidence="7" id="KW-0418">Kinase</keyword>
<dbReference type="PANTHER" id="PTHR43047:SF63">
    <property type="entry name" value="HISTIDINE KINASE"/>
    <property type="match status" value="1"/>
</dbReference>
<evidence type="ECO:0000313" key="17">
    <source>
        <dbReference type="EMBL" id="RUQ69325.1"/>
    </source>
</evidence>
<dbReference type="InterPro" id="IPR000014">
    <property type="entry name" value="PAS"/>
</dbReference>
<evidence type="ECO:0000256" key="2">
    <source>
        <dbReference type="ARBA" id="ARBA00004370"/>
    </source>
</evidence>
<dbReference type="InterPro" id="IPR003661">
    <property type="entry name" value="HisK_dim/P_dom"/>
</dbReference>
<dbReference type="Gene3D" id="1.10.287.130">
    <property type="match status" value="1"/>
</dbReference>
<dbReference type="Proteomes" id="UP000280346">
    <property type="component" value="Unassembled WGS sequence"/>
</dbReference>
<dbReference type="OrthoDB" id="8477705at2"/>
<dbReference type="FunFam" id="3.30.565.10:FF:000010">
    <property type="entry name" value="Sensor histidine kinase RcsC"/>
    <property type="match status" value="1"/>
</dbReference>
<evidence type="ECO:0000256" key="11">
    <source>
        <dbReference type="ARBA" id="ARBA00023306"/>
    </source>
</evidence>
<dbReference type="PROSITE" id="PS50109">
    <property type="entry name" value="HIS_KIN"/>
    <property type="match status" value="1"/>
</dbReference>
<dbReference type="InterPro" id="IPR005467">
    <property type="entry name" value="His_kinase_dom"/>
</dbReference>
<feature type="region of interest" description="Disordered" evidence="13">
    <location>
        <begin position="1"/>
        <end position="20"/>
    </location>
</feature>
<dbReference type="InterPro" id="IPR000700">
    <property type="entry name" value="PAS-assoc_C"/>
</dbReference>
<dbReference type="CDD" id="cd00082">
    <property type="entry name" value="HisKA"/>
    <property type="match status" value="1"/>
</dbReference>
<dbReference type="PROSITE" id="PS50112">
    <property type="entry name" value="PAS"/>
    <property type="match status" value="1"/>
</dbReference>
<keyword evidence="12" id="KW-0175">Coiled coil</keyword>
<organism evidence="17 18">
    <name type="scientific">Azospirillum doebereinerae</name>
    <dbReference type="NCBI Taxonomy" id="92933"/>
    <lineage>
        <taxon>Bacteria</taxon>
        <taxon>Pseudomonadati</taxon>
        <taxon>Pseudomonadota</taxon>
        <taxon>Alphaproteobacteria</taxon>
        <taxon>Rhodospirillales</taxon>
        <taxon>Azospirillaceae</taxon>
        <taxon>Azospirillum</taxon>
    </lineage>
</organism>
<dbReference type="SUPFAM" id="SSF55785">
    <property type="entry name" value="PYP-like sensor domain (PAS domain)"/>
    <property type="match status" value="1"/>
</dbReference>
<feature type="compositionally biased region" description="Pro residues" evidence="13">
    <location>
        <begin position="8"/>
        <end position="18"/>
    </location>
</feature>
<evidence type="ECO:0000256" key="4">
    <source>
        <dbReference type="ARBA" id="ARBA00022553"/>
    </source>
</evidence>
<evidence type="ECO:0000256" key="10">
    <source>
        <dbReference type="ARBA" id="ARBA00023136"/>
    </source>
</evidence>
<proteinExistence type="predicted"/>
<feature type="domain" description="PAS" evidence="15">
    <location>
        <begin position="68"/>
        <end position="138"/>
    </location>
</feature>
<evidence type="ECO:0000256" key="6">
    <source>
        <dbReference type="ARBA" id="ARBA00022741"/>
    </source>
</evidence>
<feature type="domain" description="PAC" evidence="16">
    <location>
        <begin position="141"/>
        <end position="194"/>
    </location>
</feature>
<dbReference type="SMART" id="SM00091">
    <property type="entry name" value="PAS"/>
    <property type="match status" value="1"/>
</dbReference>
<dbReference type="AlphaFoldDB" id="A0A433J7B8"/>
<evidence type="ECO:0000256" key="12">
    <source>
        <dbReference type="SAM" id="Coils"/>
    </source>
</evidence>
<keyword evidence="8" id="KW-0067">ATP-binding</keyword>
<dbReference type="EC" id="2.7.13.3" evidence="3"/>
<name>A0A433J7B8_9PROT</name>
<reference evidence="17 18" key="1">
    <citation type="submission" date="2018-12" db="EMBL/GenBank/DDBJ databases">
        <authorList>
            <person name="Yang Y."/>
        </authorList>
    </citation>
    <scope>NUCLEOTIDE SEQUENCE [LARGE SCALE GENOMIC DNA]</scope>
    <source>
        <strain evidence="17 18">GSF71</strain>
    </source>
</reference>
<keyword evidence="11" id="KW-0131">Cell cycle</keyword>
<evidence type="ECO:0000256" key="9">
    <source>
        <dbReference type="ARBA" id="ARBA00023012"/>
    </source>
</evidence>
<keyword evidence="6" id="KW-0547">Nucleotide-binding</keyword>
<dbReference type="GO" id="GO:0000155">
    <property type="term" value="F:phosphorelay sensor kinase activity"/>
    <property type="evidence" value="ECO:0007669"/>
    <property type="project" value="InterPro"/>
</dbReference>
<keyword evidence="18" id="KW-1185">Reference proteome</keyword>
<evidence type="ECO:0000256" key="3">
    <source>
        <dbReference type="ARBA" id="ARBA00012438"/>
    </source>
</evidence>